<dbReference type="Pfam" id="PF14432">
    <property type="entry name" value="DYW_deaminase"/>
    <property type="match status" value="1"/>
</dbReference>
<dbReference type="EMBL" id="PNBA02000017">
    <property type="protein sequence ID" value="KAG6393934.1"/>
    <property type="molecule type" value="Genomic_DNA"/>
</dbReference>
<evidence type="ECO:0000313" key="4">
    <source>
        <dbReference type="Proteomes" id="UP000298416"/>
    </source>
</evidence>
<reference evidence="3" key="2">
    <citation type="submission" date="2020-08" db="EMBL/GenBank/DDBJ databases">
        <title>Plant Genome Project.</title>
        <authorList>
            <person name="Zhang R.-G."/>
        </authorList>
    </citation>
    <scope>NUCLEOTIDE SEQUENCE</scope>
    <source>
        <strain evidence="3">Huo1</strain>
        <tissue evidence="3">Leaf</tissue>
    </source>
</reference>
<comment type="caution">
    <text evidence="3">The sequence shown here is derived from an EMBL/GenBank/DDBJ whole genome shotgun (WGS) entry which is preliminary data.</text>
</comment>
<evidence type="ECO:0000256" key="1">
    <source>
        <dbReference type="ARBA" id="ARBA00006643"/>
    </source>
</evidence>
<feature type="domain" description="DYW" evidence="2">
    <location>
        <begin position="4"/>
        <end position="47"/>
    </location>
</feature>
<organism evidence="3">
    <name type="scientific">Salvia splendens</name>
    <name type="common">Scarlet sage</name>
    <dbReference type="NCBI Taxonomy" id="180675"/>
    <lineage>
        <taxon>Eukaryota</taxon>
        <taxon>Viridiplantae</taxon>
        <taxon>Streptophyta</taxon>
        <taxon>Embryophyta</taxon>
        <taxon>Tracheophyta</taxon>
        <taxon>Spermatophyta</taxon>
        <taxon>Magnoliopsida</taxon>
        <taxon>eudicotyledons</taxon>
        <taxon>Gunneridae</taxon>
        <taxon>Pentapetalae</taxon>
        <taxon>asterids</taxon>
        <taxon>lamiids</taxon>
        <taxon>Lamiales</taxon>
        <taxon>Lamiaceae</taxon>
        <taxon>Nepetoideae</taxon>
        <taxon>Mentheae</taxon>
        <taxon>Salviinae</taxon>
        <taxon>Salvia</taxon>
        <taxon>Salvia subgen. Calosphace</taxon>
        <taxon>core Calosphace</taxon>
    </lineage>
</organism>
<comment type="similarity">
    <text evidence="1">Belongs to the PPR family. PCMP-H subfamily.</text>
</comment>
<protein>
    <recommendedName>
        <fullName evidence="2">DYW domain-containing protein</fullName>
    </recommendedName>
</protein>
<dbReference type="Proteomes" id="UP000298416">
    <property type="component" value="Unassembled WGS sequence"/>
</dbReference>
<reference evidence="3" key="1">
    <citation type="submission" date="2018-01" db="EMBL/GenBank/DDBJ databases">
        <authorList>
            <person name="Mao J.F."/>
        </authorList>
    </citation>
    <scope>NUCLEOTIDE SEQUENCE</scope>
    <source>
        <strain evidence="3">Huo1</strain>
        <tissue evidence="3">Leaf</tissue>
    </source>
</reference>
<dbReference type="InterPro" id="IPR032867">
    <property type="entry name" value="DYW_dom"/>
</dbReference>
<proteinExistence type="inferred from homology"/>
<accession>A0A8X8WGI0</accession>
<gene>
    <name evidence="3" type="ORF">SASPL_144509</name>
</gene>
<dbReference type="GO" id="GO:0008270">
    <property type="term" value="F:zinc ion binding"/>
    <property type="evidence" value="ECO:0007669"/>
    <property type="project" value="InterPro"/>
</dbReference>
<keyword evidence="4" id="KW-1185">Reference proteome</keyword>
<evidence type="ECO:0000313" key="3">
    <source>
        <dbReference type="EMBL" id="KAG6393934.1"/>
    </source>
</evidence>
<dbReference type="AlphaFoldDB" id="A0A8X8WGI0"/>
<sequence>MLTSCVLHNVDEEKESLLYGHSERLAIAFGLLNTPHGAAIRVLKNLGFATIATLQQNSSPRLLIGRLLQAVLM</sequence>
<evidence type="ECO:0000259" key="2">
    <source>
        <dbReference type="Pfam" id="PF14432"/>
    </source>
</evidence>
<name>A0A8X8WGI0_SALSN</name>